<reference evidence="2" key="1">
    <citation type="journal article" date="2020" name="Nat. Genet.">
        <title>Genomic diversifications of five Gossypium allopolyploid species and their impact on cotton improvement.</title>
        <authorList>
            <person name="Chen Z.J."/>
            <person name="Sreedasyam A."/>
            <person name="Ando A."/>
            <person name="Song Q."/>
            <person name="De Santiago L.M."/>
            <person name="Hulse-Kemp A.M."/>
            <person name="Ding M."/>
            <person name="Ye W."/>
            <person name="Kirkbride R.C."/>
            <person name="Jenkins J."/>
            <person name="Plott C."/>
            <person name="Lovell J."/>
            <person name="Lin Y.M."/>
            <person name="Vaughn R."/>
            <person name="Liu B."/>
            <person name="Simpson S."/>
            <person name="Scheffler B.E."/>
            <person name="Wen L."/>
            <person name="Saski C.A."/>
            <person name="Grover C.E."/>
            <person name="Hu G."/>
            <person name="Conover J.L."/>
            <person name="Carlson J.W."/>
            <person name="Shu S."/>
            <person name="Boston L.B."/>
            <person name="Williams M."/>
            <person name="Peterson D.G."/>
            <person name="McGee K."/>
            <person name="Jones D.C."/>
            <person name="Wendel J.F."/>
            <person name="Stelly D.M."/>
            <person name="Grimwood J."/>
            <person name="Schmutz J."/>
        </authorList>
    </citation>
    <scope>NUCLEOTIDE SEQUENCE [LARGE SCALE GENOMIC DNA]</scope>
    <source>
        <strain evidence="2">cv. TM-1</strain>
    </source>
</reference>
<sequence length="176" mass="19802">MVRFSVAMADSGMVVFGASGQVGKWAKGKNKKEEREGREKGERREGERGIRPGGPVTGRPPEARRRRRRPPRAVAGKGGHGRQWHGGVRRKWASGQVGGRWLGLVGLGFLNAELRLMGWGSWASGLLFGLFCWYGPGKFGLLHLPFRIYFSYFSRSKEPRQSRLDLPRSMRYFVGL</sequence>
<evidence type="ECO:0000313" key="3">
    <source>
        <dbReference type="RefSeq" id="XP_040940172.1"/>
    </source>
</evidence>
<feature type="compositionally biased region" description="Basic and acidic residues" evidence="1">
    <location>
        <begin position="31"/>
        <end position="50"/>
    </location>
</feature>
<protein>
    <submittedName>
        <fullName evidence="3">Uncharacterized protein</fullName>
    </submittedName>
</protein>
<evidence type="ECO:0000313" key="2">
    <source>
        <dbReference type="Proteomes" id="UP000818029"/>
    </source>
</evidence>
<dbReference type="Proteomes" id="UP000818029">
    <property type="component" value="Chromosome A12"/>
</dbReference>
<name>A0ABM2ZD78_GOSHI</name>
<reference evidence="3" key="2">
    <citation type="submission" date="2025-08" db="UniProtKB">
        <authorList>
            <consortium name="RefSeq"/>
        </authorList>
    </citation>
    <scope>IDENTIFICATION</scope>
</reference>
<gene>
    <name evidence="3" type="primary">LOC121211468</name>
</gene>
<dbReference type="GeneID" id="121211468"/>
<feature type="region of interest" description="Disordered" evidence="1">
    <location>
        <begin position="21"/>
        <end position="86"/>
    </location>
</feature>
<organism evidence="2 3">
    <name type="scientific">Gossypium hirsutum</name>
    <name type="common">Upland cotton</name>
    <name type="synonym">Gossypium mexicanum</name>
    <dbReference type="NCBI Taxonomy" id="3635"/>
    <lineage>
        <taxon>Eukaryota</taxon>
        <taxon>Viridiplantae</taxon>
        <taxon>Streptophyta</taxon>
        <taxon>Embryophyta</taxon>
        <taxon>Tracheophyta</taxon>
        <taxon>Spermatophyta</taxon>
        <taxon>Magnoliopsida</taxon>
        <taxon>eudicotyledons</taxon>
        <taxon>Gunneridae</taxon>
        <taxon>Pentapetalae</taxon>
        <taxon>rosids</taxon>
        <taxon>malvids</taxon>
        <taxon>Malvales</taxon>
        <taxon>Malvaceae</taxon>
        <taxon>Malvoideae</taxon>
        <taxon>Gossypium</taxon>
    </lineage>
</organism>
<dbReference type="RefSeq" id="XP_040940172.1">
    <property type="nucleotide sequence ID" value="XM_041084238.1"/>
</dbReference>
<accession>A0ABM2ZD78</accession>
<keyword evidence="2" id="KW-1185">Reference proteome</keyword>
<proteinExistence type="predicted"/>
<evidence type="ECO:0000256" key="1">
    <source>
        <dbReference type="SAM" id="MobiDB-lite"/>
    </source>
</evidence>